<dbReference type="EMBL" id="BARU01024136">
    <property type="protein sequence ID" value="GAH47637.1"/>
    <property type="molecule type" value="Genomic_DNA"/>
</dbReference>
<proteinExistence type="predicted"/>
<sequence length="276" mass="32372">PDVIITYQENERSIEVPILSIEISKQTPMGQNTFQRFPRAVASAEFDVPFVIIFPEKDWVEREKKENSGWEHASPFVFNSLKKLSELHKVPIFSINWSSSDKKISLKGYKYYDKEFPNMPDSKRKEMKKLFSFINLLIKNTLDGNSAYKLLESKIVKDFIDDMDEKRFSKGGDFLKKIPSKGSGRVIKTKDLKKYIVNTSKLGKFNFKILPDYIRAKDESLIFYSETNNFRADPYAGTMLVYDYSFCRHGKEKKDRHTNLFVHFPKLTFKDIECKY</sequence>
<organism evidence="1">
    <name type="scientific">marine sediment metagenome</name>
    <dbReference type="NCBI Taxonomy" id="412755"/>
    <lineage>
        <taxon>unclassified sequences</taxon>
        <taxon>metagenomes</taxon>
        <taxon>ecological metagenomes</taxon>
    </lineage>
</organism>
<feature type="non-terminal residue" evidence="1">
    <location>
        <position position="1"/>
    </location>
</feature>
<reference evidence="1" key="1">
    <citation type="journal article" date="2014" name="Front. Microbiol.">
        <title>High frequency of phylogenetically diverse reductive dehalogenase-homologous genes in deep subseafloor sedimentary metagenomes.</title>
        <authorList>
            <person name="Kawai M."/>
            <person name="Futagami T."/>
            <person name="Toyoda A."/>
            <person name="Takaki Y."/>
            <person name="Nishi S."/>
            <person name="Hori S."/>
            <person name="Arai W."/>
            <person name="Tsubouchi T."/>
            <person name="Morono Y."/>
            <person name="Uchiyama I."/>
            <person name="Ito T."/>
            <person name="Fujiyama A."/>
            <person name="Inagaki F."/>
            <person name="Takami H."/>
        </authorList>
    </citation>
    <scope>NUCLEOTIDE SEQUENCE</scope>
    <source>
        <strain evidence="1">Expedition CK06-06</strain>
    </source>
</reference>
<comment type="caution">
    <text evidence="1">The sequence shown here is derived from an EMBL/GenBank/DDBJ whole genome shotgun (WGS) entry which is preliminary data.</text>
</comment>
<evidence type="ECO:0000313" key="1">
    <source>
        <dbReference type="EMBL" id="GAH47637.1"/>
    </source>
</evidence>
<name>X1FRN2_9ZZZZ</name>
<accession>X1FRN2</accession>
<dbReference type="AlphaFoldDB" id="X1FRN2"/>
<feature type="non-terminal residue" evidence="1">
    <location>
        <position position="276"/>
    </location>
</feature>
<protein>
    <submittedName>
        <fullName evidence="1">Uncharacterized protein</fullName>
    </submittedName>
</protein>
<gene>
    <name evidence="1" type="ORF">S03H2_39086</name>
</gene>